<dbReference type="InterPro" id="IPR050789">
    <property type="entry name" value="Diverse_Enzym_Activities"/>
</dbReference>
<sequence length="395" mass="42817">MPQGTITSALDALLTQTTQRHGGVPGVVAMVTDRDGNFYEGAAGTRELGQDQPMTTDAVFAIFSTTKALTGACVMQLVEEGKIRLDDPAGRYVPEIDELQVLDGFDAAGQPRTRPPKRAITVNDLMLHTSGLAYEFFSADDLAYRTAKGIPTVVGCDFASIRTVLVHEPGAAWTYGPNIDWLGRIVEQQRGQRLGAVMAERIFGPLGMKDIGFGMTESMRSRRVTIHDRAADGKLTPLPVLALPDPPPMDMGGHGLYATVGEYMKFIRMMLNDGAGPHGRVLKPETVQAMGRDGLAPMGLSTGGWTTSIPSLSNSGEFFPGSPKGWAYTFLTNRERTPSGRAAGSLMWAGLANCYYWIDRASGIGGYWATQILPFQDAVSYPGFVEFETTVYHHR</sequence>
<reference evidence="2 3" key="1">
    <citation type="submission" date="2018-03" db="EMBL/GenBank/DDBJ databases">
        <title>Genome sequencing of Ottowia sp.</title>
        <authorList>
            <person name="Kim S.-J."/>
            <person name="Heo J."/>
            <person name="Kwon S.-W."/>
        </authorList>
    </citation>
    <scope>NUCLEOTIDE SEQUENCE [LARGE SCALE GENOMIC DNA]</scope>
    <source>
        <strain evidence="2 3">KADR8-3</strain>
    </source>
</reference>
<accession>A0A2S0MBM0</accession>
<dbReference type="InterPro" id="IPR001466">
    <property type="entry name" value="Beta-lactam-related"/>
</dbReference>
<dbReference type="OrthoDB" id="9801061at2"/>
<evidence type="ECO:0000313" key="3">
    <source>
        <dbReference type="Proteomes" id="UP000239709"/>
    </source>
</evidence>
<name>A0A2S0MBM0_9BURK</name>
<dbReference type="Proteomes" id="UP000239709">
    <property type="component" value="Chromosome"/>
</dbReference>
<dbReference type="SUPFAM" id="SSF56601">
    <property type="entry name" value="beta-lactamase/transpeptidase-like"/>
    <property type="match status" value="1"/>
</dbReference>
<evidence type="ECO:0000313" key="2">
    <source>
        <dbReference type="EMBL" id="AVO33220.1"/>
    </source>
</evidence>
<dbReference type="EMBL" id="CP027666">
    <property type="protein sequence ID" value="AVO33220.1"/>
    <property type="molecule type" value="Genomic_DNA"/>
</dbReference>
<dbReference type="RefSeq" id="WP_106701702.1">
    <property type="nucleotide sequence ID" value="NZ_CP027666.1"/>
</dbReference>
<dbReference type="KEGG" id="otk:C6570_02350"/>
<organism evidence="2 3">
    <name type="scientific">Ottowia oryzae</name>
    <dbReference type="NCBI Taxonomy" id="2109914"/>
    <lineage>
        <taxon>Bacteria</taxon>
        <taxon>Pseudomonadati</taxon>
        <taxon>Pseudomonadota</taxon>
        <taxon>Betaproteobacteria</taxon>
        <taxon>Burkholderiales</taxon>
        <taxon>Comamonadaceae</taxon>
        <taxon>Ottowia</taxon>
    </lineage>
</organism>
<dbReference type="InterPro" id="IPR012338">
    <property type="entry name" value="Beta-lactam/transpept-like"/>
</dbReference>
<dbReference type="Gene3D" id="3.40.710.10">
    <property type="entry name" value="DD-peptidase/beta-lactamase superfamily"/>
    <property type="match status" value="1"/>
</dbReference>
<dbReference type="Pfam" id="PF00144">
    <property type="entry name" value="Beta-lactamase"/>
    <property type="match status" value="1"/>
</dbReference>
<protein>
    <submittedName>
        <fullName evidence="2">1,4-butanediol diacrylate esterase</fullName>
    </submittedName>
</protein>
<gene>
    <name evidence="2" type="ORF">C6570_02350</name>
</gene>
<dbReference type="PANTHER" id="PTHR43283">
    <property type="entry name" value="BETA-LACTAMASE-RELATED"/>
    <property type="match status" value="1"/>
</dbReference>
<evidence type="ECO:0000259" key="1">
    <source>
        <dbReference type="Pfam" id="PF00144"/>
    </source>
</evidence>
<dbReference type="PANTHER" id="PTHR43283:SF3">
    <property type="entry name" value="BETA-LACTAMASE FAMILY PROTEIN (AFU_ORTHOLOGUE AFUA_5G07500)"/>
    <property type="match status" value="1"/>
</dbReference>
<keyword evidence="3" id="KW-1185">Reference proteome</keyword>
<proteinExistence type="predicted"/>
<feature type="domain" description="Beta-lactamase-related" evidence="1">
    <location>
        <begin position="19"/>
        <end position="375"/>
    </location>
</feature>
<dbReference type="AlphaFoldDB" id="A0A2S0MBM0"/>